<dbReference type="InterPro" id="IPR030677">
    <property type="entry name" value="Nnr"/>
</dbReference>
<evidence type="ECO:0000256" key="6">
    <source>
        <dbReference type="ARBA" id="ARBA00022741"/>
    </source>
</evidence>
<dbReference type="GO" id="GO:0005524">
    <property type="term" value="F:ATP binding"/>
    <property type="evidence" value="ECO:0007669"/>
    <property type="project" value="UniProtKB-UniRule"/>
</dbReference>
<dbReference type="InterPro" id="IPR017953">
    <property type="entry name" value="Carbohydrate_kinase_pred_CS"/>
</dbReference>
<comment type="similarity">
    <text evidence="17">Belongs to the NnrD/CARKD family.</text>
</comment>
<dbReference type="Gene3D" id="3.40.1190.20">
    <property type="match status" value="1"/>
</dbReference>
<evidence type="ECO:0000256" key="5">
    <source>
        <dbReference type="ARBA" id="ARBA00022723"/>
    </source>
</evidence>
<keyword evidence="8 17" id="KW-0521">NADP</keyword>
<evidence type="ECO:0000256" key="3">
    <source>
        <dbReference type="ARBA" id="ARBA00006001"/>
    </source>
</evidence>
<comment type="function">
    <text evidence="14 19">Bifunctional enzyme that catalyzes the epimerization of the S- and R-forms of NAD(P)HX and the dehydration of the S-form of NAD(P)HX at the expense of ADP, which is converted to AMP. This allows the repair of both epimers of NAD(P)HX, a damaged form of NAD(P)H that is a result of enzymatic or heat-dependent hydration.</text>
</comment>
<feature type="binding site" evidence="18">
    <location>
        <begin position="139"/>
        <end position="145"/>
    </location>
    <ligand>
        <name>(6S)-NADPHX</name>
        <dbReference type="ChEBI" id="CHEBI:64076"/>
    </ligand>
</feature>
<reference evidence="22 23" key="1">
    <citation type="journal article" date="2012" name="J. Bacteriol.">
        <title>Complete genome sequences of Desulfosporosinus orientis DSM765T, Desulfosporosinus youngiae DSM17734T, Desulfosporosinus meridiei DSM13257T, and Desulfosporosinus acidiphilus DSM22704T.</title>
        <authorList>
            <person name="Pester M."/>
            <person name="Brambilla E."/>
            <person name="Alazard D."/>
            <person name="Rattei T."/>
            <person name="Weinmaier T."/>
            <person name="Han J."/>
            <person name="Lucas S."/>
            <person name="Lapidus A."/>
            <person name="Cheng J.F."/>
            <person name="Goodwin L."/>
            <person name="Pitluck S."/>
            <person name="Peters L."/>
            <person name="Ovchinnikova G."/>
            <person name="Teshima H."/>
            <person name="Detter J.C."/>
            <person name="Han C.S."/>
            <person name="Tapia R."/>
            <person name="Land M.L."/>
            <person name="Hauser L."/>
            <person name="Kyrpides N.C."/>
            <person name="Ivanova N.N."/>
            <person name="Pagani I."/>
            <person name="Huntmann M."/>
            <person name="Wei C.L."/>
            <person name="Davenport K.W."/>
            <person name="Daligault H."/>
            <person name="Chain P.S."/>
            <person name="Chen A."/>
            <person name="Mavromatis K."/>
            <person name="Markowitz V."/>
            <person name="Szeto E."/>
            <person name="Mikhailova N."/>
            <person name="Pati A."/>
            <person name="Wagner M."/>
            <person name="Woyke T."/>
            <person name="Ollivier B."/>
            <person name="Klenk H.P."/>
            <person name="Spring S."/>
            <person name="Loy A."/>
        </authorList>
    </citation>
    <scope>NUCLEOTIDE SEQUENCE [LARGE SCALE GENOMIC DNA]</scope>
    <source>
        <strain evidence="23">DSM 22704 / JCM 16185 / SJ4</strain>
    </source>
</reference>
<evidence type="ECO:0000259" key="20">
    <source>
        <dbReference type="PROSITE" id="PS51383"/>
    </source>
</evidence>
<keyword evidence="10 17" id="KW-0520">NAD</keyword>
<comment type="function">
    <text evidence="17">Catalyzes the dehydration of the S-form of NAD(P)HX at the expense of ADP, which is converted to AMP. Together with NAD(P)HX epimerase, which catalyzes the epimerization of the S- and R-forms, the enzyme allows the repair of both epimers of NAD(P)HX, a damaged form of NAD(P)H that is a result of enzymatic or heat-dependent hydration.</text>
</comment>
<accession>I4D1X3</accession>
<dbReference type="Pfam" id="PF03853">
    <property type="entry name" value="YjeF_N"/>
    <property type="match status" value="1"/>
</dbReference>
<evidence type="ECO:0000256" key="11">
    <source>
        <dbReference type="ARBA" id="ARBA00023235"/>
    </source>
</evidence>
<evidence type="ECO:0000256" key="18">
    <source>
        <dbReference type="HAMAP-Rule" id="MF_01966"/>
    </source>
</evidence>
<comment type="similarity">
    <text evidence="4 19">In the C-terminal section; belongs to the NnrD/CARKD family.</text>
</comment>
<dbReference type="GO" id="GO:0046872">
    <property type="term" value="F:metal ion binding"/>
    <property type="evidence" value="ECO:0007669"/>
    <property type="project" value="UniProtKB-UniRule"/>
</dbReference>
<dbReference type="Proteomes" id="UP000002892">
    <property type="component" value="Chromosome"/>
</dbReference>
<dbReference type="HOGENOM" id="CLU_024853_4_1_9"/>
<comment type="cofactor">
    <cofactor evidence="18 19">
        <name>K(+)</name>
        <dbReference type="ChEBI" id="CHEBI:29103"/>
    </cofactor>
    <text evidence="18 19">Binds 1 potassium ion per subunit.</text>
</comment>
<dbReference type="KEGG" id="dai:Desaci_0736"/>
<dbReference type="RefSeq" id="WP_014825808.1">
    <property type="nucleotide sequence ID" value="NC_018068.1"/>
</dbReference>
<feature type="binding site" evidence="18">
    <location>
        <position position="168"/>
    </location>
    <ligand>
        <name>(6S)-NADPHX</name>
        <dbReference type="ChEBI" id="CHEBI:64076"/>
    </ligand>
</feature>
<evidence type="ECO:0000256" key="12">
    <source>
        <dbReference type="ARBA" id="ARBA00023239"/>
    </source>
</evidence>
<keyword evidence="22" id="KW-0418">Kinase</keyword>
<comment type="catalytic activity">
    <reaction evidence="16 17 19">
        <text>(6S)-NADPHX + ADP = AMP + phosphate + NADPH + H(+)</text>
        <dbReference type="Rhea" id="RHEA:32235"/>
        <dbReference type="ChEBI" id="CHEBI:15378"/>
        <dbReference type="ChEBI" id="CHEBI:43474"/>
        <dbReference type="ChEBI" id="CHEBI:57783"/>
        <dbReference type="ChEBI" id="CHEBI:64076"/>
        <dbReference type="ChEBI" id="CHEBI:456215"/>
        <dbReference type="ChEBI" id="CHEBI:456216"/>
        <dbReference type="EC" id="4.2.1.136"/>
    </reaction>
</comment>
<dbReference type="GO" id="GO:0046496">
    <property type="term" value="P:nicotinamide nucleotide metabolic process"/>
    <property type="evidence" value="ECO:0007669"/>
    <property type="project" value="UniProtKB-UniRule"/>
</dbReference>
<dbReference type="HAMAP" id="MF_01965">
    <property type="entry name" value="NADHX_dehydratase"/>
    <property type="match status" value="1"/>
</dbReference>
<evidence type="ECO:0000256" key="16">
    <source>
        <dbReference type="ARBA" id="ARBA00049209"/>
    </source>
</evidence>
<feature type="binding site" evidence="17">
    <location>
        <position position="339"/>
    </location>
    <ligand>
        <name>(6S)-NADPHX</name>
        <dbReference type="ChEBI" id="CHEBI:64076"/>
    </ligand>
</feature>
<keyword evidence="11 18" id="KW-0413">Isomerase</keyword>
<feature type="binding site" evidence="18">
    <location>
        <position position="171"/>
    </location>
    <ligand>
        <name>K(+)</name>
        <dbReference type="ChEBI" id="CHEBI:29103"/>
    </ligand>
</feature>
<dbReference type="CDD" id="cd01171">
    <property type="entry name" value="YXKO-related"/>
    <property type="match status" value="1"/>
</dbReference>
<evidence type="ECO:0000259" key="21">
    <source>
        <dbReference type="PROSITE" id="PS51385"/>
    </source>
</evidence>
<feature type="binding site" evidence="17">
    <location>
        <position position="270"/>
    </location>
    <ligand>
        <name>(6S)-NADPHX</name>
        <dbReference type="ChEBI" id="CHEBI:64076"/>
    </ligand>
</feature>
<dbReference type="GO" id="GO:0052856">
    <property type="term" value="F:NAD(P)HX epimerase activity"/>
    <property type="evidence" value="ECO:0007669"/>
    <property type="project" value="UniProtKB-UniRule"/>
</dbReference>
<dbReference type="NCBIfam" id="TIGR00196">
    <property type="entry name" value="yjeF_cterm"/>
    <property type="match status" value="1"/>
</dbReference>
<proteinExistence type="inferred from homology"/>
<feature type="binding site" evidence="18">
    <location>
        <position position="64"/>
    </location>
    <ligand>
        <name>K(+)</name>
        <dbReference type="ChEBI" id="CHEBI:29103"/>
    </ligand>
</feature>
<protein>
    <recommendedName>
        <fullName evidence="19">Bifunctional NAD(P)H-hydrate repair enzyme</fullName>
    </recommendedName>
    <alternativeName>
        <fullName evidence="19">Nicotinamide nucleotide repair protein</fullName>
    </alternativeName>
    <domain>
        <recommendedName>
            <fullName evidence="19">ADP-dependent (S)-NAD(P)H-hydrate dehydratase</fullName>
            <ecNumber evidence="19">4.2.1.136</ecNumber>
        </recommendedName>
        <alternativeName>
            <fullName evidence="19">ADP-dependent NAD(P)HX dehydratase</fullName>
        </alternativeName>
    </domain>
    <domain>
        <recommendedName>
            <fullName evidence="19">NAD(P)H-hydrate epimerase</fullName>
            <ecNumber evidence="19">5.1.99.6</ecNumber>
        </recommendedName>
    </domain>
</protein>
<evidence type="ECO:0000256" key="9">
    <source>
        <dbReference type="ARBA" id="ARBA00022958"/>
    </source>
</evidence>
<dbReference type="PROSITE" id="PS01050">
    <property type="entry name" value="YJEF_C_2"/>
    <property type="match status" value="1"/>
</dbReference>
<gene>
    <name evidence="18" type="primary">nnrE</name>
    <name evidence="17" type="synonym">nnrD</name>
    <name evidence="22" type="ordered locus">Desaci_0736</name>
</gene>
<dbReference type="Gene3D" id="3.40.50.10260">
    <property type="entry name" value="YjeF N-terminal domain"/>
    <property type="match status" value="1"/>
</dbReference>
<dbReference type="EMBL" id="CP003639">
    <property type="protein sequence ID" value="AFM39797.1"/>
    <property type="molecule type" value="Genomic_DNA"/>
</dbReference>
<comment type="catalytic activity">
    <reaction evidence="2 18 19">
        <text>(6R)-NADPHX = (6S)-NADPHX</text>
        <dbReference type="Rhea" id="RHEA:32227"/>
        <dbReference type="ChEBI" id="CHEBI:64076"/>
        <dbReference type="ChEBI" id="CHEBI:64077"/>
        <dbReference type="EC" id="5.1.99.6"/>
    </reaction>
</comment>
<evidence type="ECO:0000256" key="15">
    <source>
        <dbReference type="ARBA" id="ARBA00048238"/>
    </source>
</evidence>
<dbReference type="PANTHER" id="PTHR12592:SF0">
    <property type="entry name" value="ATP-DEPENDENT (S)-NAD(P)H-HYDRATE DEHYDRATASE"/>
    <property type="match status" value="1"/>
</dbReference>
<evidence type="ECO:0000256" key="1">
    <source>
        <dbReference type="ARBA" id="ARBA00000013"/>
    </source>
</evidence>
<feature type="domain" description="YjeF C-terminal" evidence="20">
    <location>
        <begin position="235"/>
        <end position="518"/>
    </location>
</feature>
<dbReference type="SUPFAM" id="SSF53613">
    <property type="entry name" value="Ribokinase-like"/>
    <property type="match status" value="1"/>
</dbReference>
<dbReference type="eggNOG" id="COG0062">
    <property type="taxonomic scope" value="Bacteria"/>
</dbReference>
<feature type="binding site" evidence="18">
    <location>
        <position position="135"/>
    </location>
    <ligand>
        <name>K(+)</name>
        <dbReference type="ChEBI" id="CHEBI:29103"/>
    </ligand>
</feature>
<keyword evidence="6 17" id="KW-0547">Nucleotide-binding</keyword>
<evidence type="ECO:0000256" key="10">
    <source>
        <dbReference type="ARBA" id="ARBA00023027"/>
    </source>
</evidence>
<comment type="caution">
    <text evidence="18">Lacks conserved residue(s) required for the propagation of feature annotation.</text>
</comment>
<feature type="domain" description="YjeF N-terminal" evidence="21">
    <location>
        <begin position="9"/>
        <end position="225"/>
    </location>
</feature>
<keyword evidence="5 18" id="KW-0479">Metal-binding</keyword>
<dbReference type="OrthoDB" id="9806925at2"/>
<comment type="catalytic activity">
    <reaction evidence="1 18 19">
        <text>(6R)-NADHX = (6S)-NADHX</text>
        <dbReference type="Rhea" id="RHEA:32215"/>
        <dbReference type="ChEBI" id="CHEBI:64074"/>
        <dbReference type="ChEBI" id="CHEBI:64075"/>
        <dbReference type="EC" id="5.1.99.6"/>
    </reaction>
</comment>
<feature type="binding site" evidence="17">
    <location>
        <begin position="429"/>
        <end position="433"/>
    </location>
    <ligand>
        <name>AMP</name>
        <dbReference type="ChEBI" id="CHEBI:456215"/>
    </ligand>
</feature>
<comment type="function">
    <text evidence="18">Catalyzes the epimerization of the S- and R-forms of NAD(P)HX, a damaged form of NAD(P)H that is a result of enzymatic or heat-dependent hydration. This is a prerequisite for the S-specific NAD(P)H-hydrate dehydratase to allow the repair of both epimers of NAD(P)HX.</text>
</comment>
<dbReference type="NCBIfam" id="TIGR00197">
    <property type="entry name" value="yjeF_nterm"/>
    <property type="match status" value="1"/>
</dbReference>
<dbReference type="EC" id="5.1.99.6" evidence="19"/>
<feature type="binding site" evidence="17">
    <location>
        <position position="458"/>
    </location>
    <ligand>
        <name>AMP</name>
        <dbReference type="ChEBI" id="CHEBI:456215"/>
    </ligand>
</feature>
<dbReference type="Pfam" id="PF01256">
    <property type="entry name" value="Carb_kinase"/>
    <property type="match status" value="1"/>
</dbReference>
<evidence type="ECO:0000256" key="19">
    <source>
        <dbReference type="PIRNR" id="PIRNR017184"/>
    </source>
</evidence>
<name>I4D1X3_DESAJ</name>
<comment type="similarity">
    <text evidence="3 19">In the N-terminal section; belongs to the NnrE/AIBP family.</text>
</comment>
<evidence type="ECO:0000256" key="13">
    <source>
        <dbReference type="ARBA" id="ARBA00023268"/>
    </source>
</evidence>
<dbReference type="InterPro" id="IPR000631">
    <property type="entry name" value="CARKD"/>
</dbReference>
<dbReference type="InterPro" id="IPR036652">
    <property type="entry name" value="YjeF_N_dom_sf"/>
</dbReference>
<comment type="catalytic activity">
    <reaction evidence="15 17 19">
        <text>(6S)-NADHX + ADP = AMP + phosphate + NADH + H(+)</text>
        <dbReference type="Rhea" id="RHEA:32223"/>
        <dbReference type="ChEBI" id="CHEBI:15378"/>
        <dbReference type="ChEBI" id="CHEBI:43474"/>
        <dbReference type="ChEBI" id="CHEBI:57945"/>
        <dbReference type="ChEBI" id="CHEBI:64074"/>
        <dbReference type="ChEBI" id="CHEBI:456215"/>
        <dbReference type="ChEBI" id="CHEBI:456216"/>
        <dbReference type="EC" id="4.2.1.136"/>
    </reaction>
</comment>
<keyword evidence="12 17" id="KW-0456">Lyase</keyword>
<keyword evidence="7 17" id="KW-0067">ATP-binding</keyword>
<keyword evidence="13" id="KW-0511">Multifunctional enzyme</keyword>
<dbReference type="GO" id="GO:0016301">
    <property type="term" value="F:kinase activity"/>
    <property type="evidence" value="ECO:0007669"/>
    <property type="project" value="UniProtKB-KW"/>
</dbReference>
<comment type="similarity">
    <text evidence="18">Belongs to the NnrE/AIBP family.</text>
</comment>
<dbReference type="PANTHER" id="PTHR12592">
    <property type="entry name" value="ATP-DEPENDENT (S)-NAD(P)H-HYDRATE DEHYDRATASE FAMILY MEMBER"/>
    <property type="match status" value="1"/>
</dbReference>
<dbReference type="PROSITE" id="PS51385">
    <property type="entry name" value="YJEF_N"/>
    <property type="match status" value="1"/>
</dbReference>
<evidence type="ECO:0000256" key="4">
    <source>
        <dbReference type="ARBA" id="ARBA00009524"/>
    </source>
</evidence>
<feature type="binding site" evidence="17">
    <location>
        <position position="459"/>
    </location>
    <ligand>
        <name>(6S)-NADPHX</name>
        <dbReference type="ChEBI" id="CHEBI:64076"/>
    </ligand>
</feature>
<evidence type="ECO:0000256" key="2">
    <source>
        <dbReference type="ARBA" id="ARBA00000909"/>
    </source>
</evidence>
<dbReference type="SUPFAM" id="SSF64153">
    <property type="entry name" value="YjeF N-terminal domain-like"/>
    <property type="match status" value="1"/>
</dbReference>
<dbReference type="GO" id="GO:0052855">
    <property type="term" value="F:ADP-dependent NAD(P)H-hydrate dehydratase activity"/>
    <property type="evidence" value="ECO:0007669"/>
    <property type="project" value="UniProtKB-UniRule"/>
</dbReference>
<evidence type="ECO:0000313" key="23">
    <source>
        <dbReference type="Proteomes" id="UP000002892"/>
    </source>
</evidence>
<keyword evidence="22" id="KW-0808">Transferase</keyword>
<evidence type="ECO:0000313" key="22">
    <source>
        <dbReference type="EMBL" id="AFM39797.1"/>
    </source>
</evidence>
<dbReference type="InterPro" id="IPR004443">
    <property type="entry name" value="YjeF_N_dom"/>
</dbReference>
<dbReference type="EC" id="4.2.1.136" evidence="19"/>
<dbReference type="PROSITE" id="PS51383">
    <property type="entry name" value="YJEF_C_3"/>
    <property type="match status" value="1"/>
</dbReference>
<keyword evidence="9 18" id="KW-0630">Potassium</keyword>
<feature type="binding site" evidence="18">
    <location>
        <begin position="63"/>
        <end position="67"/>
    </location>
    <ligand>
        <name>(6S)-NADPHX</name>
        <dbReference type="ChEBI" id="CHEBI:64076"/>
    </ligand>
</feature>
<keyword evidence="23" id="KW-1185">Reference proteome</keyword>
<sequence length="523" mass="55457">MRVVNVEQMRKIEERAIRDYGIPSLLLMENAAWAVVEEVRRCLAPNEGNLSGLRAVILAGKGNNGGDGLAAARHLVLLGMDVSVLLFAKAEELKGDAALNCRLFQGTSGKLFAIEGEKQRLIARYALAQADVIIDALYGIGMRGTLPSLIEDYVNEVNNASACVIAVDIPSGVEADTGNVYRTAIRAQTTVTFGLPKWGLFLGEGPAYCGRVSVDPISIPKAFLEDPGISTYVLTDDRIREMLPVRELKGHKGTHGKGVLIAGSKGMSGAAVLAGRGALRSGIGLLQIVTPLGIAQDVDAGLTEATVWAAPGVDYLNEESWPVILKQAEKAQAIAIGPGLAQNFEFAVVLEEVLRTMNCPIILDADALNLLSEDPSLFEARNGRGPLLLTPHPGEMARLCQCTVFDVERNRLDLALTKAAEWEAVVVLKGSVTIVASPDGRAFFNPTGNPGLGTGGTGDVLTGSILAWLAQGVSPLEAACLGVYLHGKSADDLAKNHGWSGFLASEVADQLPKVRHSLELKMS</sequence>
<dbReference type="GO" id="GO:0110051">
    <property type="term" value="P:metabolite repair"/>
    <property type="evidence" value="ECO:0007669"/>
    <property type="project" value="TreeGrafter"/>
</dbReference>
<dbReference type="STRING" id="646529.Desaci_0736"/>
<comment type="subunit">
    <text evidence="17">Homotetramer.</text>
</comment>
<dbReference type="InterPro" id="IPR029056">
    <property type="entry name" value="Ribokinase-like"/>
</dbReference>
<feature type="binding site" evidence="17">
    <location>
        <position position="392"/>
    </location>
    <ligand>
        <name>(6S)-NADPHX</name>
        <dbReference type="ChEBI" id="CHEBI:64076"/>
    </ligand>
</feature>
<comment type="cofactor">
    <cofactor evidence="17">
        <name>Mg(2+)</name>
        <dbReference type="ChEBI" id="CHEBI:18420"/>
    </cofactor>
</comment>
<evidence type="ECO:0000256" key="8">
    <source>
        <dbReference type="ARBA" id="ARBA00022857"/>
    </source>
</evidence>
<organism evidence="22 23">
    <name type="scientific">Desulfosporosinus acidiphilus (strain DSM 22704 / JCM 16185 / SJ4)</name>
    <dbReference type="NCBI Taxonomy" id="646529"/>
    <lineage>
        <taxon>Bacteria</taxon>
        <taxon>Bacillati</taxon>
        <taxon>Bacillota</taxon>
        <taxon>Clostridia</taxon>
        <taxon>Eubacteriales</taxon>
        <taxon>Desulfitobacteriaceae</taxon>
        <taxon>Desulfosporosinus</taxon>
    </lineage>
</organism>
<dbReference type="PIRSF" id="PIRSF017184">
    <property type="entry name" value="Nnr"/>
    <property type="match status" value="1"/>
</dbReference>
<dbReference type="AlphaFoldDB" id="I4D1X3"/>
<dbReference type="HAMAP" id="MF_01966">
    <property type="entry name" value="NADHX_epimerase"/>
    <property type="match status" value="1"/>
</dbReference>
<evidence type="ECO:0000256" key="14">
    <source>
        <dbReference type="ARBA" id="ARBA00025153"/>
    </source>
</evidence>
<dbReference type="eggNOG" id="COG0063">
    <property type="taxonomic scope" value="Bacteria"/>
</dbReference>
<evidence type="ECO:0000256" key="7">
    <source>
        <dbReference type="ARBA" id="ARBA00022840"/>
    </source>
</evidence>
<evidence type="ECO:0000256" key="17">
    <source>
        <dbReference type="HAMAP-Rule" id="MF_01965"/>
    </source>
</evidence>